<name>C4FCY3_9BIFI</name>
<accession>C4FCY3</accession>
<dbReference type="HOGENOM" id="CLU_3132791_0_0_11"/>
<keyword evidence="2" id="KW-1185">Reference proteome</keyword>
<reference evidence="1" key="1">
    <citation type="submission" date="2009-04" db="EMBL/GenBank/DDBJ databases">
        <authorList>
            <person name="Weinstock G."/>
            <person name="Sodergren E."/>
            <person name="Clifton S."/>
            <person name="Fulton L."/>
            <person name="Fulton B."/>
            <person name="Courtney L."/>
            <person name="Fronick C."/>
            <person name="Harrison M."/>
            <person name="Strong C."/>
            <person name="Farmer C."/>
            <person name="Delahaunty K."/>
            <person name="Markovic C."/>
            <person name="Hall O."/>
            <person name="Minx P."/>
            <person name="Tomlinson C."/>
            <person name="Mitreva M."/>
            <person name="Nelson J."/>
            <person name="Hou S."/>
            <person name="Wollam A."/>
            <person name="Pepin K.H."/>
            <person name="Johnson M."/>
            <person name="Bhonagiri V."/>
            <person name="Nash W.E."/>
            <person name="Warren W."/>
            <person name="Chinwalla A."/>
            <person name="Mardis E.R."/>
            <person name="Wilson R.K."/>
        </authorList>
    </citation>
    <scope>NUCLEOTIDE SEQUENCE [LARGE SCALE GENOMIC DNA]</scope>
    <source>
        <strain evidence="1">DSM 20098</strain>
    </source>
</reference>
<gene>
    <name evidence="1" type="ORF">BIFANG_02160</name>
</gene>
<comment type="caution">
    <text evidence="1">The sequence shown here is derived from an EMBL/GenBank/DDBJ whole genome shotgun (WGS) entry which is preliminary data.</text>
</comment>
<evidence type="ECO:0000313" key="1">
    <source>
        <dbReference type="EMBL" id="EEP21770.1"/>
    </source>
</evidence>
<dbReference type="Proteomes" id="UP000006408">
    <property type="component" value="Unassembled WGS sequence"/>
</dbReference>
<dbReference type="PATRIC" id="fig|518635.17.peg.1589"/>
<proteinExistence type="predicted"/>
<protein>
    <submittedName>
        <fullName evidence="1">Uncharacterized protein</fullName>
    </submittedName>
</protein>
<evidence type="ECO:0000313" key="2">
    <source>
        <dbReference type="Proteomes" id="UP000006408"/>
    </source>
</evidence>
<sequence length="49" mass="5361">MSVSPESDKYAVEMADITLLVRVAPVYLNCSDCLGRYVESFVDDTPTCG</sequence>
<dbReference type="EMBL" id="ABYS02000003">
    <property type="protein sequence ID" value="EEP21770.1"/>
    <property type="molecule type" value="Genomic_DNA"/>
</dbReference>
<dbReference type="KEGG" id="bang:BBAG_1507"/>
<organism evidence="1 2">
    <name type="scientific">Bifidobacterium angulatum DSM 20098 = JCM 7096</name>
    <dbReference type="NCBI Taxonomy" id="518635"/>
    <lineage>
        <taxon>Bacteria</taxon>
        <taxon>Bacillati</taxon>
        <taxon>Actinomycetota</taxon>
        <taxon>Actinomycetes</taxon>
        <taxon>Bifidobacteriales</taxon>
        <taxon>Bifidobacteriaceae</taxon>
        <taxon>Bifidobacterium</taxon>
    </lineage>
</organism>
<dbReference type="AlphaFoldDB" id="C4FCY3"/>